<reference evidence="2" key="1">
    <citation type="submission" date="2013-09" db="EMBL/GenBank/DDBJ databases">
        <title>Genome Sequences of seven clinical isolates and type strains of anginosus group streptococci.</title>
        <authorList>
            <person name="Maruyama F."/>
            <person name="Sakurai A."/>
            <person name="Ogura Y."/>
            <person name="Homma H."/>
            <person name="Takahashi N."/>
            <person name="Ohtsubo Y."/>
            <person name="Hoshino T."/>
            <person name="Okahashi N."/>
            <person name="Nakagawa I."/>
            <person name="Kimura S."/>
            <person name="Fujiwara T."/>
            <person name="Hayashi T."/>
            <person name="Shintani S."/>
        </authorList>
    </citation>
    <scope>NUCLEOTIDE SEQUENCE [LARGE SCALE GENOMIC DNA]</scope>
    <source>
        <strain evidence="2">T5</strain>
    </source>
</reference>
<dbReference type="Proteomes" id="UP000016981">
    <property type="component" value="Unassembled WGS sequence"/>
</dbReference>
<sequence length="60" mass="7197">MQYQDRDSSRKEIERTGNLSITSRNEFLSKNINKNYLLYTDYLDIKETANIIKTSNRFFV</sequence>
<evidence type="ECO:0000313" key="2">
    <source>
        <dbReference type="Proteomes" id="UP000016981"/>
    </source>
</evidence>
<dbReference type="AlphaFoldDB" id="A0AAN4P8W2"/>
<protein>
    <submittedName>
        <fullName evidence="1">Uncharacterized protein</fullName>
    </submittedName>
</protein>
<comment type="caution">
    <text evidence="1">The sequence shown here is derived from an EMBL/GenBank/DDBJ whole genome shotgun (WGS) entry which is preliminary data.</text>
</comment>
<evidence type="ECO:0000313" key="1">
    <source>
        <dbReference type="EMBL" id="GAD46413.1"/>
    </source>
</evidence>
<proteinExistence type="predicted"/>
<accession>A0AAN4P8W2</accession>
<name>A0AAN4P8W2_STRAP</name>
<dbReference type="EMBL" id="BASY01000007">
    <property type="protein sequence ID" value="GAD46413.1"/>
    <property type="molecule type" value="Genomic_DNA"/>
</dbReference>
<organism evidence="1 2">
    <name type="scientific">Streptococcus anginosus T5</name>
    <dbReference type="NCBI Taxonomy" id="1163302"/>
    <lineage>
        <taxon>Bacteria</taxon>
        <taxon>Bacillati</taxon>
        <taxon>Bacillota</taxon>
        <taxon>Bacilli</taxon>
        <taxon>Lactobacillales</taxon>
        <taxon>Streptococcaceae</taxon>
        <taxon>Streptococcus</taxon>
        <taxon>Streptococcus anginosus group</taxon>
    </lineage>
</organism>
<gene>
    <name evidence="1" type="ORF">ANG6_0908</name>
</gene>